<evidence type="ECO:0000313" key="2">
    <source>
        <dbReference type="Proteomes" id="UP000825933"/>
    </source>
</evidence>
<keyword evidence="2" id="KW-1185">Reference proteome</keyword>
<proteinExistence type="predicted"/>
<comment type="caution">
    <text evidence="1">The sequence shown here is derived from an EMBL/GenBank/DDBJ whole genome shotgun (WGS) entry which is preliminary data.</text>
</comment>
<protein>
    <recommendedName>
        <fullName evidence="3">Acetylglutamate kinase</fullName>
    </recommendedName>
</protein>
<dbReference type="Proteomes" id="UP000825933">
    <property type="component" value="Unassembled WGS sequence"/>
</dbReference>
<evidence type="ECO:0000313" key="1">
    <source>
        <dbReference type="EMBL" id="MBZ2164615.1"/>
    </source>
</evidence>
<organism evidence="1 2">
    <name type="scientific">Methanobacterium spitsbergense</name>
    <dbReference type="NCBI Taxonomy" id="2874285"/>
    <lineage>
        <taxon>Archaea</taxon>
        <taxon>Methanobacteriati</taxon>
        <taxon>Methanobacteriota</taxon>
        <taxon>Methanomada group</taxon>
        <taxon>Methanobacteria</taxon>
        <taxon>Methanobacteriales</taxon>
        <taxon>Methanobacteriaceae</taxon>
        <taxon>Methanobacterium</taxon>
    </lineage>
</organism>
<name>A0A8T5UYX5_9EURY</name>
<dbReference type="EMBL" id="JAIOUQ010000002">
    <property type="protein sequence ID" value="MBZ2164615.1"/>
    <property type="molecule type" value="Genomic_DNA"/>
</dbReference>
<gene>
    <name evidence="1" type="ORF">K8N75_00910</name>
</gene>
<evidence type="ECO:0008006" key="3">
    <source>
        <dbReference type="Google" id="ProtNLM"/>
    </source>
</evidence>
<dbReference type="RefSeq" id="WP_223790297.1">
    <property type="nucleotide sequence ID" value="NZ_JAIOUQ010000002.1"/>
</dbReference>
<dbReference type="AlphaFoldDB" id="A0A8T5UYX5"/>
<reference evidence="2" key="1">
    <citation type="journal article" date="2022" name="Microbiol. Resour. Announc.">
        <title>Draft Genome Sequence of a Methanogenic Archaeon from West Spitsbergen Permafrost.</title>
        <authorList>
            <person name="Trubitsyn V."/>
            <person name="Rivkina E."/>
            <person name="Shcherbakova V."/>
        </authorList>
    </citation>
    <scope>NUCLEOTIDE SEQUENCE [LARGE SCALE GENOMIC DNA]</scope>
    <source>
        <strain evidence="2">VT</strain>
    </source>
</reference>
<accession>A0A8T5UYX5</accession>
<sequence>MAMEENMDTMHEGDFDKKWMGLWEEHVAWTRLTIISLVDIKDATETIATENRLLRNTKDMAEVCRMFYGEQAATKFDELMTEHLTTAAELVQAAVAEDNTKEDDAEKRWYKNADEIAATLNRLNPNWEEKEMKNMLYDHLRLTKEETMARITKDYTKDISTYDEIEKQARMMADGFSHGIIMQFPEKFEMKKKHFWQRI</sequence>